<name>A0A3A4P4R4_ABYX5</name>
<protein>
    <submittedName>
        <fullName evidence="1">Uncharacterized protein</fullName>
    </submittedName>
</protein>
<gene>
    <name evidence="1" type="ORF">C4520_02315</name>
</gene>
<accession>A0A3A4P4R4</accession>
<proteinExistence type="predicted"/>
<dbReference type="Proteomes" id="UP000265882">
    <property type="component" value="Unassembled WGS sequence"/>
</dbReference>
<evidence type="ECO:0000313" key="1">
    <source>
        <dbReference type="EMBL" id="RJP25456.1"/>
    </source>
</evidence>
<evidence type="ECO:0000313" key="2">
    <source>
        <dbReference type="Proteomes" id="UP000265882"/>
    </source>
</evidence>
<dbReference type="EMBL" id="QZKU01000022">
    <property type="protein sequence ID" value="RJP25456.1"/>
    <property type="molecule type" value="Genomic_DNA"/>
</dbReference>
<dbReference type="AlphaFoldDB" id="A0A3A4P4R4"/>
<reference evidence="1 2" key="1">
    <citation type="journal article" date="2017" name="ISME J.">
        <title>Energy and carbon metabolisms in a deep terrestrial subsurface fluid microbial community.</title>
        <authorList>
            <person name="Momper L."/>
            <person name="Jungbluth S.P."/>
            <person name="Lee M.D."/>
            <person name="Amend J.P."/>
        </authorList>
    </citation>
    <scope>NUCLEOTIDE SEQUENCE [LARGE SCALE GENOMIC DNA]</scope>
    <source>
        <strain evidence="1">SURF_5</strain>
    </source>
</reference>
<sequence length="250" mass="29287">MFWYLKKNWNDPVPGIDDVRLHYVWSPRGSAPDWERYGQVRSLNTYAERVEGKGRVSPHEGRGETRVVRALPPGMREKIIKIPPGLSNGEFGLHDATFLLHHYFEIKQNGSTFYSQTFTEEIVSWEVEYLDWTGSILAVCAHWAIDDMDTLAYTPTEDPRFIEWYGNDNAFRSIKVYDCQDLLWWAKGKWSMLQPMSLPRVFKTRLWAPCGSRIIQGWHVVHAYRSPEMWPLNDSDEIYEGYVTYKAGER</sequence>
<comment type="caution">
    <text evidence="1">The sequence shown here is derived from an EMBL/GenBank/DDBJ whole genome shotgun (WGS) entry which is preliminary data.</text>
</comment>
<organism evidence="1 2">
    <name type="scientific">Abyssobacteria bacterium (strain SURF_5)</name>
    <dbReference type="NCBI Taxonomy" id="2093360"/>
    <lineage>
        <taxon>Bacteria</taxon>
        <taxon>Pseudomonadati</taxon>
        <taxon>Candidatus Hydrogenedentota</taxon>
        <taxon>Candidatus Abyssobacteria</taxon>
    </lineage>
</organism>